<sequence length="193" mass="21115">MHKGLVSAIFAVTASVTYAGSPEDCTQVSNDEKRLACYDAFFKVSTQAKKTKADLPKAPTPVVPDSTAASQPAKPAEPSAPLPKSDANQPVKTSEVASTKDTQSQREDYFGLENKMAEENGDTLQAKIVGKFSRWKKGMEITLDNGQVWEVISSRSLYHKVTDPKVVIERGAFGAFFLGFDDINTRLKVKRVK</sequence>
<accession>A0AA51RTS0</accession>
<dbReference type="AlphaFoldDB" id="A0AA51RTS0"/>
<keyword evidence="3" id="KW-1185">Reference proteome</keyword>
<protein>
    <submittedName>
        <fullName evidence="2">Uncharacterized protein</fullName>
    </submittedName>
</protein>
<dbReference type="RefSeq" id="WP_309202578.1">
    <property type="nucleotide sequence ID" value="NZ_CP133548.1"/>
</dbReference>
<name>A0AA51RTS0_9GAMM</name>
<feature type="region of interest" description="Disordered" evidence="1">
    <location>
        <begin position="50"/>
        <end position="105"/>
    </location>
</feature>
<reference evidence="2 3" key="1">
    <citation type="submission" date="2023-08" db="EMBL/GenBank/DDBJ databases">
        <title>Pleionea litopenaei sp. nov., isolated from stomach of juvenile Litopenaeus vannamei.</title>
        <authorList>
            <person name="Rho A.M."/>
            <person name="Hwang C.Y."/>
        </authorList>
    </citation>
    <scope>NUCLEOTIDE SEQUENCE [LARGE SCALE GENOMIC DNA]</scope>
    <source>
        <strain evidence="2 3">HL-JVS1</strain>
    </source>
</reference>
<organism evidence="2 3">
    <name type="scientific">Pleionea litopenaei</name>
    <dbReference type="NCBI Taxonomy" id="3070815"/>
    <lineage>
        <taxon>Bacteria</taxon>
        <taxon>Pseudomonadati</taxon>
        <taxon>Pseudomonadota</taxon>
        <taxon>Gammaproteobacteria</taxon>
        <taxon>Oceanospirillales</taxon>
        <taxon>Pleioneaceae</taxon>
        <taxon>Pleionea</taxon>
    </lineage>
</organism>
<evidence type="ECO:0000256" key="1">
    <source>
        <dbReference type="SAM" id="MobiDB-lite"/>
    </source>
</evidence>
<gene>
    <name evidence="2" type="ORF">Q9312_00555</name>
</gene>
<evidence type="ECO:0000313" key="2">
    <source>
        <dbReference type="EMBL" id="WMS87435.1"/>
    </source>
</evidence>
<feature type="compositionally biased region" description="Polar residues" evidence="1">
    <location>
        <begin position="86"/>
        <end position="102"/>
    </location>
</feature>
<dbReference type="KEGG" id="plei:Q9312_00555"/>
<dbReference type="EMBL" id="CP133548">
    <property type="protein sequence ID" value="WMS87435.1"/>
    <property type="molecule type" value="Genomic_DNA"/>
</dbReference>
<evidence type="ECO:0000313" key="3">
    <source>
        <dbReference type="Proteomes" id="UP001239782"/>
    </source>
</evidence>
<proteinExistence type="predicted"/>
<dbReference type="Proteomes" id="UP001239782">
    <property type="component" value="Chromosome"/>
</dbReference>